<evidence type="ECO:0000256" key="4">
    <source>
        <dbReference type="ARBA" id="ARBA00022777"/>
    </source>
</evidence>
<dbReference type="GO" id="GO:0005524">
    <property type="term" value="F:ATP binding"/>
    <property type="evidence" value="ECO:0007669"/>
    <property type="project" value="UniProtKB-UniRule"/>
</dbReference>
<feature type="domain" description="Protein kinase" evidence="8">
    <location>
        <begin position="11"/>
        <end position="282"/>
    </location>
</feature>
<evidence type="ECO:0000256" key="1">
    <source>
        <dbReference type="ARBA" id="ARBA00012513"/>
    </source>
</evidence>
<evidence type="ECO:0000256" key="6">
    <source>
        <dbReference type="PROSITE-ProRule" id="PRU10141"/>
    </source>
</evidence>
<dbReference type="Proteomes" id="UP000215027">
    <property type="component" value="Chromosome I"/>
</dbReference>
<dbReference type="PROSITE" id="PS00108">
    <property type="entry name" value="PROTEIN_KINASE_ST"/>
    <property type="match status" value="1"/>
</dbReference>
<dbReference type="Gene3D" id="1.10.510.10">
    <property type="entry name" value="Transferase(Phosphotransferase) domain 1"/>
    <property type="match status" value="1"/>
</dbReference>
<dbReference type="Gene3D" id="3.30.200.20">
    <property type="entry name" value="Phosphorylase Kinase, domain 1"/>
    <property type="match status" value="1"/>
</dbReference>
<evidence type="ECO:0000313" key="9">
    <source>
        <dbReference type="EMBL" id="CUS04795.2"/>
    </source>
</evidence>
<evidence type="ECO:0000256" key="5">
    <source>
        <dbReference type="ARBA" id="ARBA00022840"/>
    </source>
</evidence>
<name>A0A160T6X1_9CHLR</name>
<dbReference type="EMBL" id="LN890655">
    <property type="protein sequence ID" value="CUS04795.2"/>
    <property type="molecule type" value="Genomic_DNA"/>
</dbReference>
<keyword evidence="5 6" id="KW-0067">ATP-binding</keyword>
<evidence type="ECO:0000313" key="10">
    <source>
        <dbReference type="Proteomes" id="UP000215027"/>
    </source>
</evidence>
<dbReference type="PANTHER" id="PTHR43289">
    <property type="entry name" value="MITOGEN-ACTIVATED PROTEIN KINASE KINASE KINASE 20-RELATED"/>
    <property type="match status" value="1"/>
</dbReference>
<feature type="transmembrane region" description="Helical" evidence="7">
    <location>
        <begin position="426"/>
        <end position="453"/>
    </location>
</feature>
<dbReference type="EC" id="2.7.11.1" evidence="1"/>
<dbReference type="SUPFAM" id="SSF56112">
    <property type="entry name" value="Protein kinase-like (PK-like)"/>
    <property type="match status" value="1"/>
</dbReference>
<dbReference type="InterPro" id="IPR011009">
    <property type="entry name" value="Kinase-like_dom_sf"/>
</dbReference>
<evidence type="ECO:0000256" key="3">
    <source>
        <dbReference type="ARBA" id="ARBA00022741"/>
    </source>
</evidence>
<gene>
    <name evidence="9" type="ORF">CFX0092_A2917</name>
</gene>
<keyword evidence="7" id="KW-0472">Membrane</keyword>
<evidence type="ECO:0000256" key="2">
    <source>
        <dbReference type="ARBA" id="ARBA00022679"/>
    </source>
</evidence>
<keyword evidence="3 6" id="KW-0547">Nucleotide-binding</keyword>
<dbReference type="InterPro" id="IPR000719">
    <property type="entry name" value="Prot_kinase_dom"/>
</dbReference>
<feature type="binding site" evidence="6">
    <location>
        <position position="40"/>
    </location>
    <ligand>
        <name>ATP</name>
        <dbReference type="ChEBI" id="CHEBI:30616"/>
    </ligand>
</feature>
<dbReference type="OrthoDB" id="6111975at2"/>
<dbReference type="KEGG" id="pbf:CFX0092_A2917"/>
<dbReference type="GO" id="GO:0004674">
    <property type="term" value="F:protein serine/threonine kinase activity"/>
    <property type="evidence" value="ECO:0007669"/>
    <property type="project" value="UniProtKB-EC"/>
</dbReference>
<dbReference type="PROSITE" id="PS00107">
    <property type="entry name" value="PROTEIN_KINASE_ATP"/>
    <property type="match status" value="1"/>
</dbReference>
<keyword evidence="2 9" id="KW-0808">Transferase</keyword>
<reference evidence="9" key="1">
    <citation type="submission" date="2016-01" db="EMBL/GenBank/DDBJ databases">
        <authorList>
            <person name="Mcilroy J.S."/>
            <person name="Karst M S."/>
            <person name="Albertsen M."/>
        </authorList>
    </citation>
    <scope>NUCLEOTIDE SEQUENCE</scope>
    <source>
        <strain evidence="9">Cfx-K</strain>
    </source>
</reference>
<evidence type="ECO:0000256" key="7">
    <source>
        <dbReference type="SAM" id="Phobius"/>
    </source>
</evidence>
<dbReference type="RefSeq" id="WP_095044080.1">
    <property type="nucleotide sequence ID" value="NZ_LN890655.1"/>
</dbReference>
<dbReference type="Pfam" id="PF00069">
    <property type="entry name" value="Pkinase"/>
    <property type="match status" value="1"/>
</dbReference>
<keyword evidence="7" id="KW-1133">Transmembrane helix</keyword>
<dbReference type="PANTHER" id="PTHR43289:SF6">
    <property type="entry name" value="SERINE_THREONINE-PROTEIN KINASE NEKL-3"/>
    <property type="match status" value="1"/>
</dbReference>
<keyword evidence="4 9" id="KW-0418">Kinase</keyword>
<dbReference type="SMART" id="SM00220">
    <property type="entry name" value="S_TKc"/>
    <property type="match status" value="1"/>
</dbReference>
<keyword evidence="7" id="KW-0812">Transmembrane</keyword>
<dbReference type="CDD" id="cd14014">
    <property type="entry name" value="STKc_PknB_like"/>
    <property type="match status" value="1"/>
</dbReference>
<dbReference type="PROSITE" id="PS50011">
    <property type="entry name" value="PROTEIN_KINASE_DOM"/>
    <property type="match status" value="1"/>
</dbReference>
<dbReference type="InterPro" id="IPR008271">
    <property type="entry name" value="Ser/Thr_kinase_AS"/>
</dbReference>
<evidence type="ECO:0000259" key="8">
    <source>
        <dbReference type="PROSITE" id="PS50011"/>
    </source>
</evidence>
<dbReference type="AlphaFoldDB" id="A0A160T6X1"/>
<organism evidence="9 10">
    <name type="scientific">Candidatus Promineifilum breve</name>
    <dbReference type="NCBI Taxonomy" id="1806508"/>
    <lineage>
        <taxon>Bacteria</taxon>
        <taxon>Bacillati</taxon>
        <taxon>Chloroflexota</taxon>
        <taxon>Ardenticatenia</taxon>
        <taxon>Candidatus Promineifilales</taxon>
        <taxon>Candidatus Promineifilaceae</taxon>
        <taxon>Candidatus Promineifilum</taxon>
    </lineage>
</organism>
<proteinExistence type="predicted"/>
<accession>A0A160T6X1</accession>
<sequence length="459" mass="50148">MIHPGQQIENYRIDGVIGEGGMGTIYRATDANLMRPVAVKVMHGELADDPAFQGRFLTEARAAARLDHPSIVRVYHFGRQSGLLYIVMELVDGLSLGAYLRQLAKVNQVVRLEETLALIAQAADALGYAHRQGVIHRDVKPDNILVKRLERPDRPGDPPLRAMVTDFGLAKLLETEADTQAGLLMGTLPYMSPEQVLDRPTDGRSDIYSLGVVLYQLATGQLPLDIRSPERALAAHQYEEIAAPRTVHAGVPVAVEAVILRALARRVENRYQTAEELAADLRRAGGGLGDEETQAFAEETDSAIVSMVTELPTPARRLEWDMRPRLLRGEGVCRVLLQNHTSTPQSAGLTVETPRGGLYVDAARKQINLAPRQRGMVDFYLQPIKQPFTGRVRTLPFVVRVTPTPAMGEAGPGMEGQVIATPQIPLWLSLLLVVLAVALCGLSVWALSALPFISRLLAG</sequence>
<keyword evidence="10" id="KW-1185">Reference proteome</keyword>
<protein>
    <recommendedName>
        <fullName evidence="1">non-specific serine/threonine protein kinase</fullName>
        <ecNumber evidence="1">2.7.11.1</ecNumber>
    </recommendedName>
</protein>
<dbReference type="InterPro" id="IPR017441">
    <property type="entry name" value="Protein_kinase_ATP_BS"/>
</dbReference>